<gene>
    <name evidence="2" type="ORF">GCM10007415_34530</name>
</gene>
<sequence>MNLVKVKISNFRCYQQEVEVDIDSLTTLVGKNDVGKSTVLEALEIFFNNATVKIDSSDANVYSASDEVTITCEFDNLPEKIVLDSGAVTNLKEEFLLNEFGRLEIKKVYDCSKKTPTVEAFILALHPVNTPYNNLLDLKEKELQSLVKQLGLDASLKGNPGMRKAIWSSADSLEMDKVAMAVSKPKEDSKRLWEQIDSYLPFFALFQSDRNSSDADNEVQDPMKAAITAALSEVQEDINRIQTKVREKAEEIAQNTYDALQKLDPRLAKTLAPQFTPPTPAKWNGLFTVKMDTEDGIPLNKRGSGVRRMILVSFFKAEAERRLRSNNKRSIIYAIEEPETAQHPNNQRILIESFKSLAAEPGCQVLLTTHSPGLASELPVDSIRYIENINGSLHVKAGVDVFADVAAALGLTPDSRVKLLICVEGPTDVQALKSLSRALYLEDHTIPDLSTDPRVAFVLLGGSTLKHWVDQHYLKGIGCKEFHLYDADVARYAASVEEVNARGDGSYATLTNKYEIECYLHCQAILEGCGVEVVVNDHPQDGWTVPKIFAEAYSTAKQLDGRLKDNTAKTYLANNAFPNMTSLMIKERDSVGEVESWFRRMAEMMI</sequence>
<dbReference type="InterPro" id="IPR041685">
    <property type="entry name" value="AAA_GajA/Old/RecF-like"/>
</dbReference>
<name>A0A917HXC4_9SPHI</name>
<dbReference type="AlphaFoldDB" id="A0A917HXC4"/>
<evidence type="ECO:0000313" key="3">
    <source>
        <dbReference type="Proteomes" id="UP000660862"/>
    </source>
</evidence>
<keyword evidence="3" id="KW-1185">Reference proteome</keyword>
<dbReference type="Gene3D" id="3.40.50.300">
    <property type="entry name" value="P-loop containing nucleotide triphosphate hydrolases"/>
    <property type="match status" value="1"/>
</dbReference>
<dbReference type="InterPro" id="IPR051396">
    <property type="entry name" value="Bact_Antivir_Def_Nuclease"/>
</dbReference>
<protein>
    <recommendedName>
        <fullName evidence="1">Endonuclease GajA/Old nuclease/RecF-like AAA domain-containing protein</fullName>
    </recommendedName>
</protein>
<dbReference type="Pfam" id="PF13175">
    <property type="entry name" value="AAA_15"/>
    <property type="match status" value="1"/>
</dbReference>
<dbReference type="EMBL" id="BMER01000004">
    <property type="protein sequence ID" value="GGG96430.1"/>
    <property type="molecule type" value="Genomic_DNA"/>
</dbReference>
<dbReference type="SUPFAM" id="SSF52540">
    <property type="entry name" value="P-loop containing nucleoside triphosphate hydrolases"/>
    <property type="match status" value="1"/>
</dbReference>
<dbReference type="RefSeq" id="WP_188507338.1">
    <property type="nucleotide sequence ID" value="NZ_BMER01000004.1"/>
</dbReference>
<accession>A0A917HXC4</accession>
<reference evidence="2" key="2">
    <citation type="submission" date="2020-09" db="EMBL/GenBank/DDBJ databases">
        <authorList>
            <person name="Sun Q."/>
            <person name="Zhou Y."/>
        </authorList>
    </citation>
    <scope>NUCLEOTIDE SEQUENCE</scope>
    <source>
        <strain evidence="2">CGMCC 1.12195</strain>
    </source>
</reference>
<dbReference type="Proteomes" id="UP000660862">
    <property type="component" value="Unassembled WGS sequence"/>
</dbReference>
<feature type="domain" description="Endonuclease GajA/Old nuclease/RecF-like AAA" evidence="1">
    <location>
        <begin position="1"/>
        <end position="375"/>
    </location>
</feature>
<organism evidence="2 3">
    <name type="scientific">Parapedobacter pyrenivorans</name>
    <dbReference type="NCBI Taxonomy" id="1305674"/>
    <lineage>
        <taxon>Bacteria</taxon>
        <taxon>Pseudomonadati</taxon>
        <taxon>Bacteroidota</taxon>
        <taxon>Sphingobacteriia</taxon>
        <taxon>Sphingobacteriales</taxon>
        <taxon>Sphingobacteriaceae</taxon>
        <taxon>Parapedobacter</taxon>
    </lineage>
</organism>
<proteinExistence type="predicted"/>
<reference evidence="2" key="1">
    <citation type="journal article" date="2014" name="Int. J. Syst. Evol. Microbiol.">
        <title>Complete genome sequence of Corynebacterium casei LMG S-19264T (=DSM 44701T), isolated from a smear-ripened cheese.</title>
        <authorList>
            <consortium name="US DOE Joint Genome Institute (JGI-PGF)"/>
            <person name="Walter F."/>
            <person name="Albersmeier A."/>
            <person name="Kalinowski J."/>
            <person name="Ruckert C."/>
        </authorList>
    </citation>
    <scope>NUCLEOTIDE SEQUENCE</scope>
    <source>
        <strain evidence="2">CGMCC 1.12195</strain>
    </source>
</reference>
<dbReference type="InterPro" id="IPR027417">
    <property type="entry name" value="P-loop_NTPase"/>
</dbReference>
<dbReference type="PANTHER" id="PTHR43581">
    <property type="entry name" value="ATP/GTP PHOSPHATASE"/>
    <property type="match status" value="1"/>
</dbReference>
<dbReference type="PANTHER" id="PTHR43581:SF4">
    <property type="entry name" value="ATP_GTP PHOSPHATASE"/>
    <property type="match status" value="1"/>
</dbReference>
<evidence type="ECO:0000313" key="2">
    <source>
        <dbReference type="EMBL" id="GGG96430.1"/>
    </source>
</evidence>
<comment type="caution">
    <text evidence="2">The sequence shown here is derived from an EMBL/GenBank/DDBJ whole genome shotgun (WGS) entry which is preliminary data.</text>
</comment>
<evidence type="ECO:0000259" key="1">
    <source>
        <dbReference type="Pfam" id="PF13175"/>
    </source>
</evidence>